<organism evidence="3 4">
    <name type="scientific">Didymella exigua CBS 183.55</name>
    <dbReference type="NCBI Taxonomy" id="1150837"/>
    <lineage>
        <taxon>Eukaryota</taxon>
        <taxon>Fungi</taxon>
        <taxon>Dikarya</taxon>
        <taxon>Ascomycota</taxon>
        <taxon>Pezizomycotina</taxon>
        <taxon>Dothideomycetes</taxon>
        <taxon>Pleosporomycetidae</taxon>
        <taxon>Pleosporales</taxon>
        <taxon>Pleosporineae</taxon>
        <taxon>Didymellaceae</taxon>
        <taxon>Didymella</taxon>
    </lineage>
</organism>
<dbReference type="EMBL" id="ML978989">
    <property type="protein sequence ID" value="KAF1924884.1"/>
    <property type="molecule type" value="Genomic_DNA"/>
</dbReference>
<evidence type="ECO:0000313" key="4">
    <source>
        <dbReference type="Proteomes" id="UP000800082"/>
    </source>
</evidence>
<keyword evidence="4" id="KW-1185">Reference proteome</keyword>
<accession>A0A6A5RCS1</accession>
<sequence length="109" mass="12114">MSRLTRRASAIQLLSLNAEQAQTEQQALHAEVNSLKDALKRSHTAYSMLRDDVERFKGVVRTQNVALTGLREEVAGMRREVAALRGPPAAEKPASTPAEGRGRDHVRRR</sequence>
<dbReference type="GeneID" id="54355213"/>
<gene>
    <name evidence="3" type="ORF">M421DRAFT_8334</name>
</gene>
<dbReference type="Proteomes" id="UP000800082">
    <property type="component" value="Unassembled WGS sequence"/>
</dbReference>
<dbReference type="AlphaFoldDB" id="A0A6A5RCS1"/>
<dbReference type="OrthoDB" id="3778245at2759"/>
<feature type="region of interest" description="Disordered" evidence="2">
    <location>
        <begin position="83"/>
        <end position="109"/>
    </location>
</feature>
<evidence type="ECO:0000256" key="1">
    <source>
        <dbReference type="SAM" id="Coils"/>
    </source>
</evidence>
<keyword evidence="1" id="KW-0175">Coiled coil</keyword>
<reference evidence="3" key="1">
    <citation type="journal article" date="2020" name="Stud. Mycol.">
        <title>101 Dothideomycetes genomes: a test case for predicting lifestyles and emergence of pathogens.</title>
        <authorList>
            <person name="Haridas S."/>
            <person name="Albert R."/>
            <person name="Binder M."/>
            <person name="Bloem J."/>
            <person name="Labutti K."/>
            <person name="Salamov A."/>
            <person name="Andreopoulos B."/>
            <person name="Baker S."/>
            <person name="Barry K."/>
            <person name="Bills G."/>
            <person name="Bluhm B."/>
            <person name="Cannon C."/>
            <person name="Castanera R."/>
            <person name="Culley D."/>
            <person name="Daum C."/>
            <person name="Ezra D."/>
            <person name="Gonzalez J."/>
            <person name="Henrissat B."/>
            <person name="Kuo A."/>
            <person name="Liang C."/>
            <person name="Lipzen A."/>
            <person name="Lutzoni F."/>
            <person name="Magnuson J."/>
            <person name="Mondo S."/>
            <person name="Nolan M."/>
            <person name="Ohm R."/>
            <person name="Pangilinan J."/>
            <person name="Park H.-J."/>
            <person name="Ramirez L."/>
            <person name="Alfaro M."/>
            <person name="Sun H."/>
            <person name="Tritt A."/>
            <person name="Yoshinaga Y."/>
            <person name="Zwiers L.-H."/>
            <person name="Turgeon B."/>
            <person name="Goodwin S."/>
            <person name="Spatafora J."/>
            <person name="Crous P."/>
            <person name="Grigoriev I."/>
        </authorList>
    </citation>
    <scope>NUCLEOTIDE SEQUENCE</scope>
    <source>
        <strain evidence="3">CBS 183.55</strain>
    </source>
</reference>
<feature type="coiled-coil region" evidence="1">
    <location>
        <begin position="11"/>
        <end position="38"/>
    </location>
</feature>
<proteinExistence type="predicted"/>
<dbReference type="RefSeq" id="XP_033445136.1">
    <property type="nucleotide sequence ID" value="XM_033597546.1"/>
</dbReference>
<protein>
    <submittedName>
        <fullName evidence="3">Uncharacterized protein</fullName>
    </submittedName>
</protein>
<evidence type="ECO:0000313" key="3">
    <source>
        <dbReference type="EMBL" id="KAF1924884.1"/>
    </source>
</evidence>
<evidence type="ECO:0000256" key="2">
    <source>
        <dbReference type="SAM" id="MobiDB-lite"/>
    </source>
</evidence>
<name>A0A6A5RCS1_9PLEO</name>